<reference evidence="3 4" key="1">
    <citation type="submission" date="2016-05" db="EMBL/GenBank/DDBJ databases">
        <title>Genome sequencing of Vitellibacter soesokkakensis RSSK-12.</title>
        <authorList>
            <person name="Thevarajoo S."/>
            <person name="Selvaratnam C."/>
            <person name="Goh K.M."/>
            <person name="Chan K.-G."/>
            <person name="Chong C.S."/>
        </authorList>
    </citation>
    <scope>NUCLEOTIDE SEQUENCE [LARGE SCALE GENOMIC DNA]</scope>
    <source>
        <strain evidence="3 4">RSSK-12</strain>
    </source>
</reference>
<gene>
    <name evidence="3" type="ORF">A7A78_03225</name>
</gene>
<protein>
    <recommendedName>
        <fullName evidence="2">DUF4136 domain-containing protein</fullName>
    </recommendedName>
</protein>
<keyword evidence="4" id="KW-1185">Reference proteome</keyword>
<evidence type="ECO:0000259" key="2">
    <source>
        <dbReference type="Pfam" id="PF13590"/>
    </source>
</evidence>
<proteinExistence type="predicted"/>
<name>A0A1A9LE23_9FLAO</name>
<organism evidence="3 4">
    <name type="scientific">Aequorivita soesokkakensis</name>
    <dbReference type="NCBI Taxonomy" id="1385699"/>
    <lineage>
        <taxon>Bacteria</taxon>
        <taxon>Pseudomonadati</taxon>
        <taxon>Bacteroidota</taxon>
        <taxon>Flavobacteriia</taxon>
        <taxon>Flavobacteriales</taxon>
        <taxon>Flavobacteriaceae</taxon>
        <taxon>Aequorivita</taxon>
    </lineage>
</organism>
<feature type="domain" description="DUF4136" evidence="2">
    <location>
        <begin position="20"/>
        <end position="170"/>
    </location>
</feature>
<sequence>MKLLSILILSIFLVSCGATVAVDYDKQVDFSKYNSYNYFPNIDSGLNELDDNRIIQITDSLLQQRGFIKSEAPQIYVNFYARESVSSSRNTIGIGIGSGGGNVGVGVSGGIPIGGNVINQQLTMDFIDVEKDDLVWQAVADGEMKERFTPQQKEAYYMTVVQKILAKYPPKNSSQ</sequence>
<dbReference type="PROSITE" id="PS51257">
    <property type="entry name" value="PROKAR_LIPOPROTEIN"/>
    <property type="match status" value="1"/>
</dbReference>
<feature type="chain" id="PRO_5008392135" description="DUF4136 domain-containing protein" evidence="1">
    <location>
        <begin position="21"/>
        <end position="175"/>
    </location>
</feature>
<dbReference type="Gene3D" id="3.30.160.670">
    <property type="match status" value="1"/>
</dbReference>
<dbReference type="EMBL" id="LXIE01000012">
    <property type="protein sequence ID" value="OAD91629.1"/>
    <property type="molecule type" value="Genomic_DNA"/>
</dbReference>
<keyword evidence="1" id="KW-0732">Signal</keyword>
<evidence type="ECO:0000256" key="1">
    <source>
        <dbReference type="SAM" id="SignalP"/>
    </source>
</evidence>
<evidence type="ECO:0000313" key="3">
    <source>
        <dbReference type="EMBL" id="OAD91629.1"/>
    </source>
</evidence>
<dbReference type="Pfam" id="PF13590">
    <property type="entry name" value="DUF4136"/>
    <property type="match status" value="1"/>
</dbReference>
<evidence type="ECO:0000313" key="4">
    <source>
        <dbReference type="Proteomes" id="UP000077552"/>
    </source>
</evidence>
<dbReference type="Proteomes" id="UP000077552">
    <property type="component" value="Unassembled WGS sequence"/>
</dbReference>
<dbReference type="AlphaFoldDB" id="A0A1A9LE23"/>
<dbReference type="OrthoDB" id="1430233at2"/>
<comment type="caution">
    <text evidence="3">The sequence shown here is derived from an EMBL/GenBank/DDBJ whole genome shotgun (WGS) entry which is preliminary data.</text>
</comment>
<dbReference type="InterPro" id="IPR025411">
    <property type="entry name" value="DUF4136"/>
</dbReference>
<dbReference type="STRING" id="1385699.A7A78_03225"/>
<accession>A0A1A9LE23</accession>
<dbReference type="RefSeq" id="WP_068761803.1">
    <property type="nucleotide sequence ID" value="NZ_LXIE01000012.1"/>
</dbReference>
<feature type="signal peptide" evidence="1">
    <location>
        <begin position="1"/>
        <end position="20"/>
    </location>
</feature>